<dbReference type="InterPro" id="IPR011990">
    <property type="entry name" value="TPR-like_helical_dom_sf"/>
</dbReference>
<dbReference type="STRING" id="32040.SAMN04489710_10858"/>
<keyword evidence="2" id="KW-1185">Reference proteome</keyword>
<dbReference type="AlphaFoldDB" id="A0A1I1W7C4"/>
<dbReference type="EMBL" id="FOMQ01000008">
    <property type="protein sequence ID" value="SFD89283.1"/>
    <property type="molecule type" value="Genomic_DNA"/>
</dbReference>
<dbReference type="Gene3D" id="1.25.40.10">
    <property type="entry name" value="Tetratricopeptide repeat domain"/>
    <property type="match status" value="1"/>
</dbReference>
<dbReference type="InterPro" id="IPR010323">
    <property type="entry name" value="DUF924"/>
</dbReference>
<proteinExistence type="predicted"/>
<reference evidence="2" key="1">
    <citation type="submission" date="2016-10" db="EMBL/GenBank/DDBJ databases">
        <authorList>
            <person name="Varghese N."/>
            <person name="Submissions S."/>
        </authorList>
    </citation>
    <scope>NUCLEOTIDE SEQUENCE [LARGE SCALE GENOMIC DNA]</scope>
    <source>
        <strain evidence="2">DSM 7481</strain>
    </source>
</reference>
<dbReference type="RefSeq" id="WP_092953139.1">
    <property type="nucleotide sequence ID" value="NZ_FOMQ01000008.1"/>
</dbReference>
<evidence type="ECO:0000313" key="1">
    <source>
        <dbReference type="EMBL" id="SFD89283.1"/>
    </source>
</evidence>
<dbReference type="Pfam" id="PF06041">
    <property type="entry name" value="DUF924"/>
    <property type="match status" value="1"/>
</dbReference>
<protein>
    <submittedName>
        <fullName evidence="1">Uncharacterized conserved protein, DUF924 family</fullName>
    </submittedName>
</protein>
<accession>A0A1I1W7C4</accession>
<evidence type="ECO:0000313" key="2">
    <source>
        <dbReference type="Proteomes" id="UP000199517"/>
    </source>
</evidence>
<gene>
    <name evidence="1" type="ORF">SAMN04489710_10858</name>
</gene>
<organism evidence="1 2">
    <name type="scientific">Paracidovorax konjaci</name>
    <dbReference type="NCBI Taxonomy" id="32040"/>
    <lineage>
        <taxon>Bacteria</taxon>
        <taxon>Pseudomonadati</taxon>
        <taxon>Pseudomonadota</taxon>
        <taxon>Betaproteobacteria</taxon>
        <taxon>Burkholderiales</taxon>
        <taxon>Comamonadaceae</taxon>
        <taxon>Paracidovorax</taxon>
    </lineage>
</organism>
<sequence length="181" mass="20321">MTATAHDVLHFWFDQSTPAQWFQKDSAFDDAIRERFGALHARAAQGELWDWRADAPGRLAEVIVLDQFSRNLLRGQAGAFAHDGMALVLAQEAIAQGLDGALPPEQRTFLYMPFMHSESARIQAESVRLFAALGRPENLDFAQRHRVIVDRFGRFPHRNAALGRESTAEETAFLREPGSAF</sequence>
<dbReference type="SUPFAM" id="SSF48452">
    <property type="entry name" value="TPR-like"/>
    <property type="match status" value="1"/>
</dbReference>
<dbReference type="Proteomes" id="UP000199517">
    <property type="component" value="Unassembled WGS sequence"/>
</dbReference>
<dbReference type="Gene3D" id="1.20.58.320">
    <property type="entry name" value="TPR-like"/>
    <property type="match status" value="1"/>
</dbReference>
<dbReference type="OrthoDB" id="7593450at2"/>
<name>A0A1I1W7C4_9BURK</name>